<dbReference type="Proteomes" id="UP000489600">
    <property type="component" value="Unassembled WGS sequence"/>
</dbReference>
<feature type="region of interest" description="Disordered" evidence="1">
    <location>
        <begin position="84"/>
        <end position="125"/>
    </location>
</feature>
<evidence type="ECO:0000313" key="3">
    <source>
        <dbReference type="Proteomes" id="UP000489600"/>
    </source>
</evidence>
<gene>
    <name evidence="2" type="ORF">ANE_LOCUS2593</name>
</gene>
<evidence type="ECO:0000256" key="1">
    <source>
        <dbReference type="SAM" id="MobiDB-lite"/>
    </source>
</evidence>
<keyword evidence="3" id="KW-1185">Reference proteome</keyword>
<comment type="caution">
    <text evidence="2">The sequence shown here is derived from an EMBL/GenBank/DDBJ whole genome shotgun (WGS) entry which is preliminary data.</text>
</comment>
<protein>
    <submittedName>
        <fullName evidence="2">Uncharacterized protein</fullName>
    </submittedName>
</protein>
<feature type="region of interest" description="Disordered" evidence="1">
    <location>
        <begin position="196"/>
        <end position="216"/>
    </location>
</feature>
<proteinExistence type="predicted"/>
<dbReference type="EMBL" id="CABITT030000001">
    <property type="protein sequence ID" value="VVA92148.1"/>
    <property type="molecule type" value="Genomic_DNA"/>
</dbReference>
<organism evidence="2 3">
    <name type="scientific">Arabis nemorensis</name>
    <dbReference type="NCBI Taxonomy" id="586526"/>
    <lineage>
        <taxon>Eukaryota</taxon>
        <taxon>Viridiplantae</taxon>
        <taxon>Streptophyta</taxon>
        <taxon>Embryophyta</taxon>
        <taxon>Tracheophyta</taxon>
        <taxon>Spermatophyta</taxon>
        <taxon>Magnoliopsida</taxon>
        <taxon>eudicotyledons</taxon>
        <taxon>Gunneridae</taxon>
        <taxon>Pentapetalae</taxon>
        <taxon>rosids</taxon>
        <taxon>malvids</taxon>
        <taxon>Brassicales</taxon>
        <taxon>Brassicaceae</taxon>
        <taxon>Arabideae</taxon>
        <taxon>Arabis</taxon>
    </lineage>
</organism>
<name>A0A565ARX2_9BRAS</name>
<reference evidence="2" key="1">
    <citation type="submission" date="2019-07" db="EMBL/GenBank/DDBJ databases">
        <authorList>
            <person name="Dittberner H."/>
        </authorList>
    </citation>
    <scope>NUCLEOTIDE SEQUENCE [LARGE SCALE GENOMIC DNA]</scope>
</reference>
<dbReference type="AlphaFoldDB" id="A0A565ARX2"/>
<accession>A0A565ARX2</accession>
<feature type="compositionally biased region" description="Basic residues" evidence="1">
    <location>
        <begin position="196"/>
        <end position="207"/>
    </location>
</feature>
<evidence type="ECO:0000313" key="2">
    <source>
        <dbReference type="EMBL" id="VVA92148.1"/>
    </source>
</evidence>
<sequence length="216" mass="23664">MDDENADASPASYPGLAEVIESVQLLKKELSDGLKDIQDKLDAQDARIIAVEAFVKNAQNSVPDMDDEWRGTDYNDIGYDFSVDRARKDQGTDTAGKGTEAGSVGKEGEASKGAEASNKEAQQTEDILMEEASNRDVVMEGGVAVNEPEGDSMKESESVMDPSVIAAESQIESEGETVERTPSVVVKRRNQKLKILSSKKKRIRRPSRFQLSHFDH</sequence>